<protein>
    <submittedName>
        <fullName evidence="2">Uncharacterized protein</fullName>
    </submittedName>
</protein>
<evidence type="ECO:0000313" key="2">
    <source>
        <dbReference type="EMBL" id="GAA4940810.1"/>
    </source>
</evidence>
<reference evidence="3" key="1">
    <citation type="journal article" date="2019" name="Int. J. Syst. Evol. Microbiol.">
        <title>The Global Catalogue of Microorganisms (GCM) 10K type strain sequencing project: providing services to taxonomists for standard genome sequencing and annotation.</title>
        <authorList>
            <consortium name="The Broad Institute Genomics Platform"/>
            <consortium name="The Broad Institute Genome Sequencing Center for Infectious Disease"/>
            <person name="Wu L."/>
            <person name="Ma J."/>
        </authorList>
    </citation>
    <scope>NUCLEOTIDE SEQUENCE [LARGE SCALE GENOMIC DNA]</scope>
    <source>
        <strain evidence="3">JCM 19134</strain>
    </source>
</reference>
<dbReference type="RefSeq" id="WP_345420715.1">
    <property type="nucleotide sequence ID" value="NZ_AP031496.1"/>
</dbReference>
<evidence type="ECO:0000256" key="1">
    <source>
        <dbReference type="SAM" id="Phobius"/>
    </source>
</evidence>
<feature type="transmembrane region" description="Helical" evidence="1">
    <location>
        <begin position="15"/>
        <end position="33"/>
    </location>
</feature>
<proteinExistence type="predicted"/>
<accession>A0AAV3U280</accession>
<keyword evidence="1" id="KW-0812">Transmembrane</keyword>
<evidence type="ECO:0000313" key="3">
    <source>
        <dbReference type="Proteomes" id="UP001409585"/>
    </source>
</evidence>
<gene>
    <name evidence="2" type="ORF">GCM10025791_18980</name>
</gene>
<dbReference type="EMBL" id="BAABLX010000011">
    <property type="protein sequence ID" value="GAA4940810.1"/>
    <property type="molecule type" value="Genomic_DNA"/>
</dbReference>
<dbReference type="AlphaFoldDB" id="A0AAV3U280"/>
<keyword evidence="1" id="KW-1133">Transmembrane helix</keyword>
<keyword evidence="3" id="KW-1185">Reference proteome</keyword>
<keyword evidence="1" id="KW-0472">Membrane</keyword>
<sequence length="239" mass="26695">MILQRLATAIRKQDWFTVVIETLIVVFGVYLGIQLGNFNAAQNAKAEEARIIERLTEDFQKQEEILIRRVEMAQGFLQTVDDLQRLIIAGEEPDDSKVVSDLLYRLTGTLTREAPPASYEELVSSGGFSQLSDAGLRAALSNYGQTNELWAYVEGQPLALIDPNSALAQSMWLSEDFMAVTETIGEQPRVVVFEYDWEKLKAARPALVGMAAYFITGRVRHERDLAAVRIVLSALEAVE</sequence>
<name>A0AAV3U280_9ALTE</name>
<organism evidence="2 3">
    <name type="scientific">Halioxenophilus aromaticivorans</name>
    <dbReference type="NCBI Taxonomy" id="1306992"/>
    <lineage>
        <taxon>Bacteria</taxon>
        <taxon>Pseudomonadati</taxon>
        <taxon>Pseudomonadota</taxon>
        <taxon>Gammaproteobacteria</taxon>
        <taxon>Alteromonadales</taxon>
        <taxon>Alteromonadaceae</taxon>
        <taxon>Halioxenophilus</taxon>
    </lineage>
</organism>
<comment type="caution">
    <text evidence="2">The sequence shown here is derived from an EMBL/GenBank/DDBJ whole genome shotgun (WGS) entry which is preliminary data.</text>
</comment>
<dbReference type="Proteomes" id="UP001409585">
    <property type="component" value="Unassembled WGS sequence"/>
</dbReference>